<evidence type="ECO:0000256" key="1">
    <source>
        <dbReference type="SAM" id="MobiDB-lite"/>
    </source>
</evidence>
<organism evidence="2 3">
    <name type="scientific">Nelumbo nucifera</name>
    <name type="common">Sacred lotus</name>
    <dbReference type="NCBI Taxonomy" id="4432"/>
    <lineage>
        <taxon>Eukaryota</taxon>
        <taxon>Viridiplantae</taxon>
        <taxon>Streptophyta</taxon>
        <taxon>Embryophyta</taxon>
        <taxon>Tracheophyta</taxon>
        <taxon>Spermatophyta</taxon>
        <taxon>Magnoliopsida</taxon>
        <taxon>Proteales</taxon>
        <taxon>Nelumbonaceae</taxon>
        <taxon>Nelumbo</taxon>
    </lineage>
</organism>
<evidence type="ECO:0000313" key="3">
    <source>
        <dbReference type="Proteomes" id="UP000607653"/>
    </source>
</evidence>
<dbReference type="AlphaFoldDB" id="A0A822Z6Q7"/>
<keyword evidence="3" id="KW-1185">Reference proteome</keyword>
<dbReference type="Proteomes" id="UP000607653">
    <property type="component" value="Unassembled WGS sequence"/>
</dbReference>
<accession>A0A822Z6Q7</accession>
<evidence type="ECO:0000313" key="2">
    <source>
        <dbReference type="EMBL" id="DAD42034.1"/>
    </source>
</evidence>
<name>A0A822Z6Q7_NELNU</name>
<sequence>MAPEPKAATLQEFPCSSEEANHAYSWATTHIDIEKFHNASPWSKGYSNKEEKIRSHGCQGNA</sequence>
<protein>
    <submittedName>
        <fullName evidence="2">Uncharacterized protein</fullName>
    </submittedName>
</protein>
<comment type="caution">
    <text evidence="2">The sequence shown here is derived from an EMBL/GenBank/DDBJ whole genome shotgun (WGS) entry which is preliminary data.</text>
</comment>
<feature type="region of interest" description="Disordered" evidence="1">
    <location>
        <begin position="39"/>
        <end position="62"/>
    </location>
</feature>
<proteinExistence type="predicted"/>
<dbReference type="EMBL" id="DUZY01000006">
    <property type="protein sequence ID" value="DAD42034.1"/>
    <property type="molecule type" value="Genomic_DNA"/>
</dbReference>
<gene>
    <name evidence="2" type="ORF">HUJ06_000264</name>
</gene>
<reference evidence="2 3" key="1">
    <citation type="journal article" date="2020" name="Mol. Biol. Evol.">
        <title>Distinct Expression and Methylation Patterns for Genes with Different Fates following a Single Whole-Genome Duplication in Flowering Plants.</title>
        <authorList>
            <person name="Shi T."/>
            <person name="Rahmani R.S."/>
            <person name="Gugger P.F."/>
            <person name="Wang M."/>
            <person name="Li H."/>
            <person name="Zhang Y."/>
            <person name="Li Z."/>
            <person name="Wang Q."/>
            <person name="Van de Peer Y."/>
            <person name="Marchal K."/>
            <person name="Chen J."/>
        </authorList>
    </citation>
    <scope>NUCLEOTIDE SEQUENCE [LARGE SCALE GENOMIC DNA]</scope>
    <source>
        <tissue evidence="2">Leaf</tissue>
    </source>
</reference>